<dbReference type="OrthoDB" id="3029761at2759"/>
<evidence type="ECO:0000313" key="2">
    <source>
        <dbReference type="EMBL" id="PFH50062.1"/>
    </source>
</evidence>
<evidence type="ECO:0000313" key="3">
    <source>
        <dbReference type="Proteomes" id="UP000242287"/>
    </source>
</evidence>
<gene>
    <name evidence="2" type="ORF">AMATHDRAFT_4309</name>
</gene>
<dbReference type="AlphaFoldDB" id="A0A2A9NQU7"/>
<name>A0A2A9NQU7_9AGAR</name>
<dbReference type="Proteomes" id="UP000242287">
    <property type="component" value="Unassembled WGS sequence"/>
</dbReference>
<accession>A0A2A9NQU7</accession>
<organism evidence="2 3">
    <name type="scientific">Amanita thiersii Skay4041</name>
    <dbReference type="NCBI Taxonomy" id="703135"/>
    <lineage>
        <taxon>Eukaryota</taxon>
        <taxon>Fungi</taxon>
        <taxon>Dikarya</taxon>
        <taxon>Basidiomycota</taxon>
        <taxon>Agaricomycotina</taxon>
        <taxon>Agaricomycetes</taxon>
        <taxon>Agaricomycetidae</taxon>
        <taxon>Agaricales</taxon>
        <taxon>Pluteineae</taxon>
        <taxon>Amanitaceae</taxon>
        <taxon>Amanita</taxon>
    </lineage>
</organism>
<evidence type="ECO:0000256" key="1">
    <source>
        <dbReference type="SAM" id="MobiDB-lite"/>
    </source>
</evidence>
<sequence length="185" mass="20779">MDFFLDDEHNLDALSLTSFDHWSPNPSSSATPTTTPYRQVFANCSNQQQSTPCDAHLLDPWNLPFNLSPSPSDTSCSSITSSPQQQSIHVICNAPLVAPIPLPYHSPTFLQFDLPDIDQDLSHPPYTSRSPKRKRDADATEPADDIGPHKRPALFLPSSRRQPCRRQHTNILSRYPKLALTHVQR</sequence>
<reference evidence="2 3" key="1">
    <citation type="submission" date="2014-02" db="EMBL/GenBank/DDBJ databases">
        <title>Transposable element dynamics among asymbiotic and ectomycorrhizal Amanita fungi.</title>
        <authorList>
            <consortium name="DOE Joint Genome Institute"/>
            <person name="Hess J."/>
            <person name="Skrede I."/>
            <person name="Wolfe B."/>
            <person name="LaButti K."/>
            <person name="Ohm R.A."/>
            <person name="Grigoriev I.V."/>
            <person name="Pringle A."/>
        </authorList>
    </citation>
    <scope>NUCLEOTIDE SEQUENCE [LARGE SCALE GENOMIC DNA]</scope>
    <source>
        <strain evidence="2 3">SKay4041</strain>
    </source>
</reference>
<protein>
    <submittedName>
        <fullName evidence="2">Uncharacterized protein</fullName>
    </submittedName>
</protein>
<feature type="region of interest" description="Disordered" evidence="1">
    <location>
        <begin position="120"/>
        <end position="165"/>
    </location>
</feature>
<proteinExistence type="predicted"/>
<keyword evidence="3" id="KW-1185">Reference proteome</keyword>
<dbReference type="EMBL" id="KZ302012">
    <property type="protein sequence ID" value="PFH50062.1"/>
    <property type="molecule type" value="Genomic_DNA"/>
</dbReference>